<evidence type="ECO:0000256" key="2">
    <source>
        <dbReference type="SAM" id="Phobius"/>
    </source>
</evidence>
<accession>E4V0J2</accession>
<evidence type="ECO:0000256" key="3">
    <source>
        <dbReference type="SAM" id="SignalP"/>
    </source>
</evidence>
<dbReference type="AlphaFoldDB" id="E4V0J2"/>
<dbReference type="STRING" id="535722.E4V0J2"/>
<dbReference type="RefSeq" id="XP_003171583.1">
    <property type="nucleotide sequence ID" value="XM_003171535.1"/>
</dbReference>
<keyword evidence="3" id="KW-0732">Signal</keyword>
<evidence type="ECO:0000256" key="1">
    <source>
        <dbReference type="SAM" id="MobiDB-lite"/>
    </source>
</evidence>
<organism evidence="5">
    <name type="scientific">Arthroderma gypseum (strain ATCC MYA-4604 / CBS 118893)</name>
    <name type="common">Microsporum gypseum</name>
    <dbReference type="NCBI Taxonomy" id="535722"/>
    <lineage>
        <taxon>Eukaryota</taxon>
        <taxon>Fungi</taxon>
        <taxon>Dikarya</taxon>
        <taxon>Ascomycota</taxon>
        <taxon>Pezizomycotina</taxon>
        <taxon>Eurotiomycetes</taxon>
        <taxon>Eurotiomycetidae</taxon>
        <taxon>Onygenales</taxon>
        <taxon>Arthrodermataceae</taxon>
        <taxon>Nannizzia</taxon>
    </lineage>
</organism>
<feature type="region of interest" description="Disordered" evidence="1">
    <location>
        <begin position="232"/>
        <end position="257"/>
    </location>
</feature>
<reference evidence="5" key="1">
    <citation type="journal article" date="2012" name="MBio">
        <title>Comparative genome analysis of Trichophyton rubrum and related dermatophytes reveals candidate genes involved in infection.</title>
        <authorList>
            <person name="Martinez D.A."/>
            <person name="Oliver B.G."/>
            <person name="Graeser Y."/>
            <person name="Goldberg J.M."/>
            <person name="Li W."/>
            <person name="Martinez-Rossi N.M."/>
            <person name="Monod M."/>
            <person name="Shelest E."/>
            <person name="Barton R.C."/>
            <person name="Birch E."/>
            <person name="Brakhage A.A."/>
            <person name="Chen Z."/>
            <person name="Gurr S.J."/>
            <person name="Heiman D."/>
            <person name="Heitman J."/>
            <person name="Kosti I."/>
            <person name="Rossi A."/>
            <person name="Saif S."/>
            <person name="Samalova M."/>
            <person name="Saunders C.W."/>
            <person name="Shea T."/>
            <person name="Summerbell R.C."/>
            <person name="Xu J."/>
            <person name="Young S."/>
            <person name="Zeng Q."/>
            <person name="Birren B.W."/>
            <person name="Cuomo C.A."/>
            <person name="White T.C."/>
        </authorList>
    </citation>
    <scope>NUCLEOTIDE SEQUENCE [LARGE SCALE GENOMIC DNA]</scope>
    <source>
        <strain evidence="5">ATCC MYA-4604 / CBS 118893</strain>
    </source>
</reference>
<feature type="chain" id="PRO_5003190853" description="Mid2 domain-containing protein" evidence="3">
    <location>
        <begin position="26"/>
        <end position="257"/>
    </location>
</feature>
<feature type="compositionally biased region" description="Low complexity" evidence="1">
    <location>
        <begin position="151"/>
        <end position="167"/>
    </location>
</feature>
<dbReference type="InParanoid" id="E4V0J2"/>
<evidence type="ECO:0000313" key="4">
    <source>
        <dbReference type="EMBL" id="EFR03129.1"/>
    </source>
</evidence>
<keyword evidence="2" id="KW-0812">Transmembrane</keyword>
<dbReference type="OrthoDB" id="4174363at2759"/>
<dbReference type="VEuPathDB" id="FungiDB:MGYG_06123"/>
<feature type="region of interest" description="Disordered" evidence="1">
    <location>
        <begin position="151"/>
        <end position="179"/>
    </location>
</feature>
<evidence type="ECO:0000313" key="5">
    <source>
        <dbReference type="Proteomes" id="UP000002669"/>
    </source>
</evidence>
<protein>
    <recommendedName>
        <fullName evidence="6">Mid2 domain-containing protein</fullName>
    </recommendedName>
</protein>
<keyword evidence="5" id="KW-1185">Reference proteome</keyword>
<feature type="signal peptide" evidence="3">
    <location>
        <begin position="1"/>
        <end position="25"/>
    </location>
</feature>
<proteinExistence type="predicted"/>
<keyword evidence="2" id="KW-1133">Transmembrane helix</keyword>
<keyword evidence="2" id="KW-0472">Membrane</keyword>
<evidence type="ECO:0008006" key="6">
    <source>
        <dbReference type="Google" id="ProtNLM"/>
    </source>
</evidence>
<sequence>MGKPHFLNAGIIFIIIFELATVARAFGNSKNRFVNPPAADSADNPVWYLGEQKIVSWITELVDYEIVIWQEYPTGGSAIPSGVVFSTHMASAQNFTWTVQTYGHDLEFSNVFFFWAGRDNENQFTSNYFNISNEKPPTQTTTPTIPITITIPAPTTSLTPTSTSPQPDNNGPEQEKPGLATSTKIGLGVGLSVGVIFLAIAGFFAHRFLRGQKQKQANVVEEPRIREVNTMSELPNKHHSSRFTEPAELDGGEFHRN</sequence>
<dbReference type="EMBL" id="DS989826">
    <property type="protein sequence ID" value="EFR03129.1"/>
    <property type="molecule type" value="Genomic_DNA"/>
</dbReference>
<dbReference type="eggNOG" id="ENOG502SWSF">
    <property type="taxonomic scope" value="Eukaryota"/>
</dbReference>
<dbReference type="OMA" id="FTWIVAT"/>
<dbReference type="HOGENOM" id="CLU_084562_0_0_1"/>
<dbReference type="Proteomes" id="UP000002669">
    <property type="component" value="Unassembled WGS sequence"/>
</dbReference>
<gene>
    <name evidence="4" type="ORF">MGYG_06123</name>
</gene>
<feature type="transmembrane region" description="Helical" evidence="2">
    <location>
        <begin position="185"/>
        <end position="205"/>
    </location>
</feature>
<name>E4V0J2_ARTGP</name>
<dbReference type="GeneID" id="10026836"/>